<comment type="similarity">
    <text evidence="1 8">Belongs to the cytochrome P450 family.</text>
</comment>
<keyword evidence="9" id="KW-0812">Transmembrane</keyword>
<comment type="caution">
    <text evidence="10">The sequence shown here is derived from an EMBL/GenBank/DDBJ whole genome shotgun (WGS) entry which is preliminary data.</text>
</comment>
<comment type="cofactor">
    <cofactor evidence="7">
        <name>heme</name>
        <dbReference type="ChEBI" id="CHEBI:30413"/>
    </cofactor>
</comment>
<dbReference type="Pfam" id="PF00067">
    <property type="entry name" value="p450"/>
    <property type="match status" value="1"/>
</dbReference>
<evidence type="ECO:0000313" key="11">
    <source>
        <dbReference type="Proteomes" id="UP000816034"/>
    </source>
</evidence>
<evidence type="ECO:0000256" key="1">
    <source>
        <dbReference type="ARBA" id="ARBA00010617"/>
    </source>
</evidence>
<feature type="transmembrane region" description="Helical" evidence="9">
    <location>
        <begin position="6"/>
        <end position="26"/>
    </location>
</feature>
<keyword evidence="9" id="KW-1133">Transmembrane helix</keyword>
<name>A0AA88G9Y1_NAELO</name>
<protein>
    <recommendedName>
        <fullName evidence="12">Cytochrome P450</fullName>
    </recommendedName>
</protein>
<keyword evidence="6 8" id="KW-0503">Monooxygenase</keyword>
<dbReference type="Gene3D" id="1.10.630.10">
    <property type="entry name" value="Cytochrome P450"/>
    <property type="match status" value="1"/>
</dbReference>
<dbReference type="SUPFAM" id="SSF48264">
    <property type="entry name" value="Cytochrome P450"/>
    <property type="match status" value="1"/>
</dbReference>
<evidence type="ECO:0008006" key="12">
    <source>
        <dbReference type="Google" id="ProtNLM"/>
    </source>
</evidence>
<dbReference type="InterPro" id="IPR017972">
    <property type="entry name" value="Cyt_P450_CS"/>
</dbReference>
<dbReference type="PRINTS" id="PR00385">
    <property type="entry name" value="P450"/>
</dbReference>
<dbReference type="PANTHER" id="PTHR24291:SF50">
    <property type="entry name" value="BIFUNCTIONAL ALBAFLAVENONE MONOOXYGENASE_TERPENE SYNTHASE"/>
    <property type="match status" value="1"/>
</dbReference>
<dbReference type="PANTHER" id="PTHR24291">
    <property type="entry name" value="CYTOCHROME P450 FAMILY 4"/>
    <property type="match status" value="1"/>
</dbReference>
<dbReference type="Proteomes" id="UP000816034">
    <property type="component" value="Unassembled WGS sequence"/>
</dbReference>
<dbReference type="GO" id="GO:0005506">
    <property type="term" value="F:iron ion binding"/>
    <property type="evidence" value="ECO:0007669"/>
    <property type="project" value="InterPro"/>
</dbReference>
<evidence type="ECO:0000256" key="6">
    <source>
        <dbReference type="ARBA" id="ARBA00023033"/>
    </source>
</evidence>
<evidence type="ECO:0000256" key="3">
    <source>
        <dbReference type="ARBA" id="ARBA00022723"/>
    </source>
</evidence>
<dbReference type="InterPro" id="IPR002401">
    <property type="entry name" value="Cyt_P450_E_grp-I"/>
</dbReference>
<keyword evidence="2 7" id="KW-0349">Heme</keyword>
<dbReference type="AlphaFoldDB" id="A0AA88G9Y1"/>
<dbReference type="GO" id="GO:0004497">
    <property type="term" value="F:monooxygenase activity"/>
    <property type="evidence" value="ECO:0007669"/>
    <property type="project" value="UniProtKB-KW"/>
</dbReference>
<keyword evidence="11" id="KW-1185">Reference proteome</keyword>
<accession>A0AA88G9Y1</accession>
<sequence>MPLYEIALALGLILIATLVFCALSIYHQYKQVKHIPGVWQLAFSPFRIPIVSEYLYFGSHNVIDKVMNEKGDPKTKTIRISMLDRNVVVVSDKQMLKEMLIVKGNNFLKPKIAYESFNIFGQNILSILDANSEAWKNHHRVASGAFASKNLEYMSSVASNSVDLIRSTKWDKEIEASKTKSIIIDSNGDFSDITLDVLGKAGFGLDFSIFDQVSKEGRNFRKALELMFTTGIIARRFLVQNSLVSWLYPILSKWTGLDHATSLGMADLSSASESNSEERKDLLSVLVEANINEKGLLNDEELKSDAFIFSLAGHETTSTALQWTCYELSKNPHIQQRARDEVDRLLGKGVNARSPNFEDYAQLHYVNAVIMESMRLHPPVVNVIRMAKKTTEVGGIVIPKDSTVIVQIYGANRSEKNWERPLEFNPERFPMNSEEQAKIQHDFSWIPFSAGNRKCIGFKFALIEACTILSRILQFYTLELGNDESNPQDQVHDVPGVTVRPGNLKVILKHRTDL</sequence>
<dbReference type="InterPro" id="IPR036396">
    <property type="entry name" value="Cyt_P450_sf"/>
</dbReference>
<evidence type="ECO:0000256" key="9">
    <source>
        <dbReference type="SAM" id="Phobius"/>
    </source>
</evidence>
<evidence type="ECO:0000256" key="2">
    <source>
        <dbReference type="ARBA" id="ARBA00022617"/>
    </source>
</evidence>
<evidence type="ECO:0000256" key="7">
    <source>
        <dbReference type="PIRSR" id="PIRSR602401-1"/>
    </source>
</evidence>
<evidence type="ECO:0000256" key="8">
    <source>
        <dbReference type="RuleBase" id="RU000461"/>
    </source>
</evidence>
<dbReference type="PROSITE" id="PS00086">
    <property type="entry name" value="CYTOCHROME_P450"/>
    <property type="match status" value="1"/>
</dbReference>
<keyword evidence="5 7" id="KW-0408">Iron</keyword>
<evidence type="ECO:0000256" key="5">
    <source>
        <dbReference type="ARBA" id="ARBA00023004"/>
    </source>
</evidence>
<dbReference type="EMBL" id="PYSW02000066">
    <property type="protein sequence ID" value="KAG2372836.1"/>
    <property type="molecule type" value="Genomic_DNA"/>
</dbReference>
<dbReference type="RefSeq" id="XP_044542011.1">
    <property type="nucleotide sequence ID" value="XM_044688957.1"/>
</dbReference>
<dbReference type="PRINTS" id="PR00463">
    <property type="entry name" value="EP450I"/>
</dbReference>
<feature type="binding site" description="axial binding residue" evidence="7">
    <location>
        <position position="455"/>
    </location>
    <ligand>
        <name>heme</name>
        <dbReference type="ChEBI" id="CHEBI:30413"/>
    </ligand>
    <ligandPart>
        <name>Fe</name>
        <dbReference type="ChEBI" id="CHEBI:18248"/>
    </ligandPart>
</feature>
<dbReference type="GO" id="GO:0016705">
    <property type="term" value="F:oxidoreductase activity, acting on paired donors, with incorporation or reduction of molecular oxygen"/>
    <property type="evidence" value="ECO:0007669"/>
    <property type="project" value="InterPro"/>
</dbReference>
<gene>
    <name evidence="10" type="ORF">C9374_013116</name>
</gene>
<proteinExistence type="inferred from homology"/>
<dbReference type="GeneID" id="68105569"/>
<dbReference type="InterPro" id="IPR001128">
    <property type="entry name" value="Cyt_P450"/>
</dbReference>
<dbReference type="InterPro" id="IPR050196">
    <property type="entry name" value="Cytochrome_P450_Monoox"/>
</dbReference>
<keyword evidence="3 7" id="KW-0479">Metal-binding</keyword>
<organism evidence="10 11">
    <name type="scientific">Naegleria lovaniensis</name>
    <name type="common">Amoeba</name>
    <dbReference type="NCBI Taxonomy" id="51637"/>
    <lineage>
        <taxon>Eukaryota</taxon>
        <taxon>Discoba</taxon>
        <taxon>Heterolobosea</taxon>
        <taxon>Tetramitia</taxon>
        <taxon>Eutetramitia</taxon>
        <taxon>Vahlkampfiidae</taxon>
        <taxon>Naegleria</taxon>
    </lineage>
</organism>
<evidence type="ECO:0000313" key="10">
    <source>
        <dbReference type="EMBL" id="KAG2372836.1"/>
    </source>
</evidence>
<evidence type="ECO:0000256" key="4">
    <source>
        <dbReference type="ARBA" id="ARBA00023002"/>
    </source>
</evidence>
<reference evidence="10 11" key="1">
    <citation type="journal article" date="2018" name="BMC Genomics">
        <title>The genome of Naegleria lovaniensis, the basis for a comparative approach to unravel pathogenicity factors of the human pathogenic amoeba N. fowleri.</title>
        <authorList>
            <person name="Liechti N."/>
            <person name="Schurch N."/>
            <person name="Bruggmann R."/>
            <person name="Wittwer M."/>
        </authorList>
    </citation>
    <scope>NUCLEOTIDE SEQUENCE [LARGE SCALE GENOMIC DNA]</scope>
    <source>
        <strain evidence="10 11">ATCC 30569</strain>
    </source>
</reference>
<keyword evidence="9" id="KW-0472">Membrane</keyword>
<dbReference type="GO" id="GO:0020037">
    <property type="term" value="F:heme binding"/>
    <property type="evidence" value="ECO:0007669"/>
    <property type="project" value="InterPro"/>
</dbReference>
<keyword evidence="4 8" id="KW-0560">Oxidoreductase</keyword>